<evidence type="ECO:0000313" key="1">
    <source>
        <dbReference type="EMBL" id="VWM03781.1"/>
    </source>
</evidence>
<protein>
    <recommendedName>
        <fullName evidence="3">EcsC protein family protein</fullName>
    </recommendedName>
</protein>
<evidence type="ECO:0000313" key="2">
    <source>
        <dbReference type="Proteomes" id="UP000368032"/>
    </source>
</evidence>
<proteinExistence type="predicted"/>
<sequence>MDVKLLGKKNGGEGLEVVVPVDSAFAELKDKSDEQLAEAQRFLIDFMKKVARLKGVRIDRPHFLRSELRRKGVHKDVVEFAVETTPVTAGIDVGLIDRIAREVIDFETKKSTALSFAAGLPGGVAMAGTIPADITQYYVHAFRIMQKLAYLYGWQTFFEECDDVDDETLYEMAVLLGVMMGVGSANSMLTVIAKNAQEAVAKKVARQSLTKTSWYPILKKLLSFMGIKITKQTVGDAAGKVVVGVGGVISGVITYTGLSKGSARLRRQLKCLPQASERIPGTGYYEKDEAAVAKRRVGVAEPLFIEKFGFTPMFYGSIVEYADRLEESLATGEAKLDAYNPDVLL</sequence>
<organism evidence="1 2">
    <name type="scientific">Collinsella aerofaciens</name>
    <dbReference type="NCBI Taxonomy" id="74426"/>
    <lineage>
        <taxon>Bacteria</taxon>
        <taxon>Bacillati</taxon>
        <taxon>Actinomycetota</taxon>
        <taxon>Coriobacteriia</taxon>
        <taxon>Coriobacteriales</taxon>
        <taxon>Coriobacteriaceae</taxon>
        <taxon>Collinsella</taxon>
    </lineage>
</organism>
<accession>A0A5K1JFB4</accession>
<dbReference type="RefSeq" id="WP_152068503.1">
    <property type="nucleotide sequence ID" value="NZ_CABWIF010000055.1"/>
</dbReference>
<reference evidence="1 2" key="1">
    <citation type="submission" date="2019-10" db="EMBL/GenBank/DDBJ databases">
        <authorList>
            <person name="Wolf R A."/>
        </authorList>
    </citation>
    <scope>NUCLEOTIDE SEQUENCE [LARGE SCALE GENOMIC DNA]</scope>
    <source>
        <strain evidence="1">Collinsella_aerofaciens_DSM_13712</strain>
    </source>
</reference>
<name>A0A5K1JFB4_9ACTN</name>
<gene>
    <name evidence="1" type="ORF">CKJAJONC_00801</name>
</gene>
<dbReference type="EMBL" id="CABWIF010000055">
    <property type="protein sequence ID" value="VWM03781.1"/>
    <property type="molecule type" value="Genomic_DNA"/>
</dbReference>
<evidence type="ECO:0008006" key="3">
    <source>
        <dbReference type="Google" id="ProtNLM"/>
    </source>
</evidence>
<dbReference type="AlphaFoldDB" id="A0A5K1JFB4"/>
<dbReference type="Proteomes" id="UP000368032">
    <property type="component" value="Unassembled WGS sequence"/>
</dbReference>